<feature type="domain" description="4Fe-4S ferredoxin-type" evidence="1">
    <location>
        <begin position="146"/>
        <end position="177"/>
    </location>
</feature>
<dbReference type="PROSITE" id="PS51379">
    <property type="entry name" value="4FE4S_FER_2"/>
    <property type="match status" value="1"/>
</dbReference>
<dbReference type="Proteomes" id="UP000323671">
    <property type="component" value="Chromosome"/>
</dbReference>
<dbReference type="KEGG" id="otr:OTERR_11420"/>
<dbReference type="EMBL" id="CP022579">
    <property type="protein sequence ID" value="QEL64618.1"/>
    <property type="molecule type" value="Genomic_DNA"/>
</dbReference>
<name>A0A5C1E8R4_9RHOO</name>
<dbReference type="InterPro" id="IPR017896">
    <property type="entry name" value="4Fe4S_Fe-S-bd"/>
</dbReference>
<evidence type="ECO:0000313" key="2">
    <source>
        <dbReference type="EMBL" id="QEL64618.1"/>
    </source>
</evidence>
<keyword evidence="3" id="KW-1185">Reference proteome</keyword>
<gene>
    <name evidence="2" type="ORF">OTERR_11420</name>
</gene>
<sequence>MTPLDTTALDRAGLNLQAVFNLDALPADMAAMLRERFDPARRYRQLILIGHGGKTLWDAVQASGIASDNPIDDFSAATVTQCLAAQFPGLDQQVIYPSDAPIGLQALGALAGWHHPSPLRIGINERWGTWYAYRVVVLADSDLEPSRPEQRPSPCASCQSQACIAACPADALQDGEFSLPKCIAYRRQADSLCRTTCLARISCPVGSEHRYSDAQLFHTYSRSLQAIAQYC</sequence>
<dbReference type="RefSeq" id="WP_054622450.1">
    <property type="nucleotide sequence ID" value="NZ_CP022579.1"/>
</dbReference>
<accession>A0A5C1E8R4</accession>
<dbReference type="SUPFAM" id="SSF54862">
    <property type="entry name" value="4Fe-4S ferredoxins"/>
    <property type="match status" value="1"/>
</dbReference>
<evidence type="ECO:0000259" key="1">
    <source>
        <dbReference type="PROSITE" id="PS51379"/>
    </source>
</evidence>
<evidence type="ECO:0000313" key="3">
    <source>
        <dbReference type="Proteomes" id="UP000323671"/>
    </source>
</evidence>
<organism evidence="2 3">
    <name type="scientific">Oryzomicrobium terrae</name>
    <dbReference type="NCBI Taxonomy" id="1735038"/>
    <lineage>
        <taxon>Bacteria</taxon>
        <taxon>Pseudomonadati</taxon>
        <taxon>Pseudomonadota</taxon>
        <taxon>Betaproteobacteria</taxon>
        <taxon>Rhodocyclales</taxon>
        <taxon>Rhodocyclaceae</taxon>
        <taxon>Oryzomicrobium</taxon>
    </lineage>
</organism>
<reference evidence="2 3" key="1">
    <citation type="submission" date="2017-07" db="EMBL/GenBank/DDBJ databases">
        <title>Complete genome sequence of Oryzomicrobium terrae TPP412.</title>
        <authorList>
            <person name="Chiu L.-W."/>
            <person name="Lo K.-J."/>
            <person name="Tsai Y.-M."/>
            <person name="Lin S.-S."/>
            <person name="Kuo C.-H."/>
            <person name="Liu C.-T."/>
        </authorList>
    </citation>
    <scope>NUCLEOTIDE SEQUENCE [LARGE SCALE GENOMIC DNA]</scope>
    <source>
        <strain evidence="2 3">TPP412</strain>
    </source>
</reference>
<proteinExistence type="predicted"/>
<dbReference type="AlphaFoldDB" id="A0A5C1E8R4"/>
<protein>
    <recommendedName>
        <fullName evidence="1">4Fe-4S ferredoxin-type domain-containing protein</fullName>
    </recommendedName>
</protein>